<dbReference type="Proteomes" id="UP000663828">
    <property type="component" value="Unassembled WGS sequence"/>
</dbReference>
<sequence length="188" mass="21481">MQNDETYTSQKFQRYPNNDQCNPLAYADEMNCLNLLKGVLERNNCLTSLHFHGWPSAILNFSQCDIKSVSIFELNLRSSAGFDFYYTAQQCDQLSCSTLGMQCRILTIGVKDRTCVYDLIMKMNSLQILNVPAGSLPPDSGWNCTGNIRSVPDRFQLEVCRKRLGNDWNLRLNFQPESGAKEMVEKRT</sequence>
<organism evidence="1 2">
    <name type="scientific">Adineta ricciae</name>
    <name type="common">Rotifer</name>
    <dbReference type="NCBI Taxonomy" id="249248"/>
    <lineage>
        <taxon>Eukaryota</taxon>
        <taxon>Metazoa</taxon>
        <taxon>Spiralia</taxon>
        <taxon>Gnathifera</taxon>
        <taxon>Rotifera</taxon>
        <taxon>Eurotatoria</taxon>
        <taxon>Bdelloidea</taxon>
        <taxon>Adinetida</taxon>
        <taxon>Adinetidae</taxon>
        <taxon>Adineta</taxon>
    </lineage>
</organism>
<protein>
    <submittedName>
        <fullName evidence="1">Uncharacterized protein</fullName>
    </submittedName>
</protein>
<name>A0A816FMW8_ADIRI</name>
<accession>A0A816FMW8</accession>
<evidence type="ECO:0000313" key="1">
    <source>
        <dbReference type="EMBL" id="CAF1663799.1"/>
    </source>
</evidence>
<keyword evidence="2" id="KW-1185">Reference proteome</keyword>
<comment type="caution">
    <text evidence="1">The sequence shown here is derived from an EMBL/GenBank/DDBJ whole genome shotgun (WGS) entry which is preliminary data.</text>
</comment>
<gene>
    <name evidence="1" type="ORF">XAT740_LOCUS57388</name>
</gene>
<proteinExistence type="predicted"/>
<evidence type="ECO:0000313" key="2">
    <source>
        <dbReference type="Proteomes" id="UP000663828"/>
    </source>
</evidence>
<dbReference type="EMBL" id="CAJNOR010011798">
    <property type="protein sequence ID" value="CAF1663799.1"/>
    <property type="molecule type" value="Genomic_DNA"/>
</dbReference>
<dbReference type="AlphaFoldDB" id="A0A816FMW8"/>
<reference evidence="1" key="1">
    <citation type="submission" date="2021-02" db="EMBL/GenBank/DDBJ databases">
        <authorList>
            <person name="Nowell W R."/>
        </authorList>
    </citation>
    <scope>NUCLEOTIDE SEQUENCE</scope>
</reference>